<name>A0ABY5P4F1_9LACT</name>
<evidence type="ECO:0000313" key="3">
    <source>
        <dbReference type="EMBL" id="UUX33490.1"/>
    </source>
</evidence>
<feature type="domain" description="Putative host cell surface-exposed lipoprotein Ltp-like HTH region" evidence="2">
    <location>
        <begin position="188"/>
        <end position="229"/>
    </location>
</feature>
<feature type="signal peptide" evidence="1">
    <location>
        <begin position="1"/>
        <end position="22"/>
    </location>
</feature>
<protein>
    <submittedName>
        <fullName evidence="3">Ltp family lipoprotein</fullName>
    </submittedName>
</protein>
<organism evidence="3 4">
    <name type="scientific">Fundicoccus culcitae</name>
    <dbReference type="NCBI Taxonomy" id="2969821"/>
    <lineage>
        <taxon>Bacteria</taxon>
        <taxon>Bacillati</taxon>
        <taxon>Bacillota</taxon>
        <taxon>Bacilli</taxon>
        <taxon>Lactobacillales</taxon>
        <taxon>Aerococcaceae</taxon>
        <taxon>Fundicoccus</taxon>
    </lineage>
</organism>
<dbReference type="Gene3D" id="1.10.10.10">
    <property type="entry name" value="Winged helix-like DNA-binding domain superfamily/Winged helix DNA-binding domain"/>
    <property type="match status" value="1"/>
</dbReference>
<evidence type="ECO:0000256" key="1">
    <source>
        <dbReference type="SAM" id="SignalP"/>
    </source>
</evidence>
<evidence type="ECO:0000313" key="4">
    <source>
        <dbReference type="Proteomes" id="UP001315967"/>
    </source>
</evidence>
<dbReference type="Pfam" id="PF07553">
    <property type="entry name" value="Lipoprotein_Ltp"/>
    <property type="match status" value="1"/>
</dbReference>
<dbReference type="EMBL" id="CP102453">
    <property type="protein sequence ID" value="UUX33490.1"/>
    <property type="molecule type" value="Genomic_DNA"/>
</dbReference>
<keyword evidence="1" id="KW-0732">Signal</keyword>
<accession>A0ABY5P4F1</accession>
<keyword evidence="3" id="KW-0449">Lipoprotein</keyword>
<sequence length="232" mass="25329">MKKWLLLLVSLFVLSPVSAVSAQEMSDLEGAALVMLNETLYDMFYLNFNPITKTYGFVATGDVSVEYTTVLDGEASDDMVEGIVALRDEFIGLQDFFTEIFGTDSGYTLQLINGKDVDQTFLEIKDGEVLVDLLADALEGTDEAAATNAVDTALANASDALNSADSFLESIQNTTSGDEALVPMNAAEAALKKAQIYVDYMDYSIDDLYDQLIFEGYTEAEVEYAIENVKVD</sequence>
<dbReference type="Proteomes" id="UP001315967">
    <property type="component" value="Chromosome"/>
</dbReference>
<dbReference type="InterPro" id="IPR036388">
    <property type="entry name" value="WH-like_DNA-bd_sf"/>
</dbReference>
<reference evidence="3 4" key="1">
    <citation type="submission" date="2022-08" db="EMBL/GenBank/DDBJ databases">
        <title>Aerococcaceae sp. nov isolated from spoiled eye mask.</title>
        <authorList>
            <person name="Zhou G."/>
            <person name="Xie X.-B."/>
            <person name="Shi Q.-S."/>
            <person name="Wang Y.-S."/>
            <person name="Wen X."/>
            <person name="Peng H."/>
            <person name="Yang X.-J."/>
            <person name="Tao H.-B."/>
            <person name="Huang X.-M."/>
        </authorList>
    </citation>
    <scope>NUCLEOTIDE SEQUENCE [LARGE SCALE GENOMIC DNA]</scope>
    <source>
        <strain evidence="4">DM20194951</strain>
    </source>
</reference>
<keyword evidence="4" id="KW-1185">Reference proteome</keyword>
<gene>
    <name evidence="3" type="ORF">NRE15_11355</name>
</gene>
<dbReference type="RefSeq" id="WP_313792992.1">
    <property type="nucleotide sequence ID" value="NZ_CP102453.1"/>
</dbReference>
<evidence type="ECO:0000259" key="2">
    <source>
        <dbReference type="Pfam" id="PF07553"/>
    </source>
</evidence>
<dbReference type="InterPro" id="IPR011434">
    <property type="entry name" value="Ltp-like_HTH"/>
</dbReference>
<feature type="chain" id="PRO_5046054212" evidence="1">
    <location>
        <begin position="23"/>
        <end position="232"/>
    </location>
</feature>
<proteinExistence type="predicted"/>